<dbReference type="Pfam" id="PF25049">
    <property type="entry name" value="OB_HELZ2"/>
    <property type="match status" value="1"/>
</dbReference>
<dbReference type="EMBL" id="KB202619">
    <property type="protein sequence ID" value="ESO89022.1"/>
    <property type="molecule type" value="Genomic_DNA"/>
</dbReference>
<dbReference type="InterPro" id="IPR013087">
    <property type="entry name" value="Znf_C2H2_type"/>
</dbReference>
<keyword evidence="1" id="KW-0479">Metal-binding</keyword>
<feature type="zinc finger region" description="C3H1-type" evidence="1">
    <location>
        <begin position="105"/>
        <end position="133"/>
    </location>
</feature>
<keyword evidence="1" id="KW-0862">Zinc</keyword>
<dbReference type="CTD" id="20236208"/>
<dbReference type="InterPro" id="IPR041677">
    <property type="entry name" value="DNA2/NAM7_AAA_11"/>
</dbReference>
<dbReference type="GO" id="GO:0004386">
    <property type="term" value="F:helicase activity"/>
    <property type="evidence" value="ECO:0007669"/>
    <property type="project" value="InterPro"/>
</dbReference>
<organism evidence="4 5">
    <name type="scientific">Lottia gigantea</name>
    <name type="common">Giant owl limpet</name>
    <dbReference type="NCBI Taxonomy" id="225164"/>
    <lineage>
        <taxon>Eukaryota</taxon>
        <taxon>Metazoa</taxon>
        <taxon>Spiralia</taxon>
        <taxon>Lophotrochozoa</taxon>
        <taxon>Mollusca</taxon>
        <taxon>Gastropoda</taxon>
        <taxon>Patellogastropoda</taxon>
        <taxon>Lottioidea</taxon>
        <taxon>Lottiidae</taxon>
        <taxon>Lottia</taxon>
    </lineage>
</organism>
<proteinExistence type="predicted"/>
<dbReference type="InterPro" id="IPR047187">
    <property type="entry name" value="SF1_C_Upf1"/>
</dbReference>
<evidence type="ECO:0000313" key="5">
    <source>
        <dbReference type="Proteomes" id="UP000030746"/>
    </source>
</evidence>
<accession>V3ZXB9</accession>
<dbReference type="GO" id="GO:0006402">
    <property type="term" value="P:mRNA catabolic process"/>
    <property type="evidence" value="ECO:0007669"/>
    <property type="project" value="TreeGrafter"/>
</dbReference>
<dbReference type="GO" id="GO:0000932">
    <property type="term" value="C:P-body"/>
    <property type="evidence" value="ECO:0007669"/>
    <property type="project" value="TreeGrafter"/>
</dbReference>
<keyword evidence="1" id="KW-0863">Zinc-finger</keyword>
<dbReference type="SUPFAM" id="SSF50249">
    <property type="entry name" value="Nucleic acid-binding proteins"/>
    <property type="match status" value="1"/>
</dbReference>
<dbReference type="InterPro" id="IPR041679">
    <property type="entry name" value="DNA2/NAM7-like_C"/>
</dbReference>
<protein>
    <recommendedName>
        <fullName evidence="3">C3H1-type domain-containing protein</fullName>
    </recommendedName>
</protein>
<dbReference type="OrthoDB" id="2285229at2759"/>
<dbReference type="InterPro" id="IPR022966">
    <property type="entry name" value="RNase_II/R_CS"/>
</dbReference>
<evidence type="ECO:0000313" key="4">
    <source>
        <dbReference type="EMBL" id="ESO89022.1"/>
    </source>
</evidence>
<dbReference type="Pfam" id="PF13086">
    <property type="entry name" value="AAA_11"/>
    <property type="match status" value="2"/>
</dbReference>
<dbReference type="InterPro" id="IPR000571">
    <property type="entry name" value="Znf_CCCH"/>
</dbReference>
<dbReference type="Proteomes" id="UP000030746">
    <property type="component" value="Unassembled WGS sequence"/>
</dbReference>
<feature type="domain" description="C3H1-type" evidence="3">
    <location>
        <begin position="105"/>
        <end position="133"/>
    </location>
</feature>
<dbReference type="PANTHER" id="PTHR23355:SF9">
    <property type="entry name" value="DIS3-LIKE EXONUCLEASE 2"/>
    <property type="match status" value="1"/>
</dbReference>
<dbReference type="STRING" id="225164.V3ZXB9"/>
<dbReference type="PROSITE" id="PS00028">
    <property type="entry name" value="ZINC_FINGER_C2H2_1"/>
    <property type="match status" value="1"/>
</dbReference>
<dbReference type="Pfam" id="PF13087">
    <property type="entry name" value="AAA_12"/>
    <property type="match status" value="1"/>
</dbReference>
<dbReference type="Pfam" id="PF00773">
    <property type="entry name" value="RNB"/>
    <property type="match status" value="1"/>
</dbReference>
<feature type="compositionally biased region" description="Acidic residues" evidence="2">
    <location>
        <begin position="1355"/>
        <end position="1368"/>
    </location>
</feature>
<dbReference type="PROSITE" id="PS01175">
    <property type="entry name" value="RIBONUCLEASE_II"/>
    <property type="match status" value="1"/>
</dbReference>
<dbReference type="GO" id="GO:0000175">
    <property type="term" value="F:3'-5'-RNA exonuclease activity"/>
    <property type="evidence" value="ECO:0007669"/>
    <property type="project" value="TreeGrafter"/>
</dbReference>
<name>V3ZXB9_LOTGI</name>
<reference evidence="4 5" key="1">
    <citation type="journal article" date="2013" name="Nature">
        <title>Insights into bilaterian evolution from three spiralian genomes.</title>
        <authorList>
            <person name="Simakov O."/>
            <person name="Marletaz F."/>
            <person name="Cho S.J."/>
            <person name="Edsinger-Gonzales E."/>
            <person name="Havlak P."/>
            <person name="Hellsten U."/>
            <person name="Kuo D.H."/>
            <person name="Larsson T."/>
            <person name="Lv J."/>
            <person name="Arendt D."/>
            <person name="Savage R."/>
            <person name="Osoegawa K."/>
            <person name="de Jong P."/>
            <person name="Grimwood J."/>
            <person name="Chapman J.A."/>
            <person name="Shapiro H."/>
            <person name="Aerts A."/>
            <person name="Otillar R.P."/>
            <person name="Terry A.Y."/>
            <person name="Boore J.L."/>
            <person name="Grigoriev I.V."/>
            <person name="Lindberg D.R."/>
            <person name="Seaver E.C."/>
            <person name="Weisblat D.A."/>
            <person name="Putnam N.H."/>
            <person name="Rokhsar D.S."/>
        </authorList>
    </citation>
    <scope>NUCLEOTIDE SEQUENCE [LARGE SCALE GENOMIC DNA]</scope>
</reference>
<dbReference type="OMA" id="DLYIREH"/>
<evidence type="ECO:0000259" key="3">
    <source>
        <dbReference type="PROSITE" id="PS50103"/>
    </source>
</evidence>
<dbReference type="KEGG" id="lgi:LOTGIDRAFT_154096"/>
<dbReference type="PANTHER" id="PTHR23355">
    <property type="entry name" value="RIBONUCLEASE"/>
    <property type="match status" value="1"/>
</dbReference>
<dbReference type="RefSeq" id="XP_009060068.1">
    <property type="nucleotide sequence ID" value="XM_009061820.1"/>
</dbReference>
<dbReference type="GO" id="GO:0003723">
    <property type="term" value="F:RNA binding"/>
    <property type="evidence" value="ECO:0007669"/>
    <property type="project" value="InterPro"/>
</dbReference>
<dbReference type="InterPro" id="IPR027417">
    <property type="entry name" value="P-loop_NTPase"/>
</dbReference>
<dbReference type="PROSITE" id="PS50103">
    <property type="entry name" value="ZF_C3H1"/>
    <property type="match status" value="1"/>
</dbReference>
<dbReference type="Gene3D" id="3.40.50.300">
    <property type="entry name" value="P-loop containing nucleotide triphosphate hydrolases"/>
    <property type="match status" value="2"/>
</dbReference>
<dbReference type="GeneID" id="20236208"/>
<gene>
    <name evidence="4" type="ORF">LOTGIDRAFT_154096</name>
</gene>
<sequence length="2394" mass="275905">MAEMTNHNVLGNRLPPDRHNSSPFIPTTIDYHADLQWFTQSIPFRKMADYGLGCDQCYKINKSSGKHRYIAHTTTYCKCNIIALKNKGSLIWDLSIRLCPVITMTESYTPCMFAVRNMICRRGNECTNPHNPIEQSWWNLEKANKLNIKAFREYLQFERLIKMFGGRFVFICKECYLSFRKVTIVNQERICPKHQTLMRNRLLVHAGSTGFTPIFPRPTKNFRLCKYMDRLDMFKENNIENILTPQSVKCRGDYCEDCSLQFKTKQDLLTHNNSVTHLDNIKFDQLRQWNFRQPKWTLSIFTMCDKHTNGRLCSFSNKPDHLNYCPEAHSQLEIQEWETRKRWREMNKQLSDEVDKCIKMQNLITSGSLMMRENHPGISIECDRDFHQIVQTDKYSTTWKFIVTSNTMKLQNLVLLDHDDRLEFGFLKSQDNSKHQLLTSDSVLEEINNGLLKLNIDIYFTTNKPGFYAQTMILEFDDNIIISQKISVLVDTSIVKPIGEVILEDVSIDQAANHDASLSKRYPPPSKADFMKAKYDECFVINRYNYKHKMHKLISSEEYTRQLILSQYNMETEINITNELQGETFLFAQNGELFGSIVLQEDLCEDTDKGRLLLESVQSTIIQSTTIQSTINKLSDNVYEVPLVRMEKFSGRHKNHIFIKFSSEMVTYLDLKPNTTLQVNIRFKMDRGLFYRMHHAVDILQNMDVVFPPVNKLNVINWNEEDIKISGGRLSEDQLKTVRHIVAKKNYSPPLIVYGPFGTGKTETLAESTKILLTEKKCRILICTFTNSAADIYFTKYLDEFLQSKRLINSTLRIYHKDRRLNTVPESCRPYILYSEEDNSFYLPSKEDILSKKLIVTTVETAIELTTLNVNELFTHIFIDEAAQALECQLLIPLSLANDKTCIVLTGDHRQMNPTLYSKDAQKQGFGHSLLERLHNYYNGVFPDDDSMVNLFLNRNYRSEKKLLEFISDTFYGGSNVLICKSGDWGTNVLESMNFYCVNGQEIQEENSTSFYNESEADLIAEGVEFMSKNWPRTWGEICLESIQVVAPYAQQVNLIRSKLRDRRLGRVSVERIYNIQGKQFRALFISTVRTKNILKSAAITNCLKNDGTEIGEYAFLTDTNMLNTAFTRAQSYVAVVGDAIALCSIGQCREIWKKFINYCHDLGTLYPKIFEKIKQEVNVIENSELGMLLQRKIDQKHKIQRSIIPEIKYHQTNAWKTGKLSDKIKSKQSLPRGFLRLPAENNGTRLPEARQRKVPKKVETPFKYGTQVEKHQNAIDDTDDWNDFKMKPDEIIQKLVENSTTADELMSDTTSAQNENKPFKILYKVKEERGHAVVYPVKSVIHDKGRQVISKDDVQDEESLETSDEEGEKYKGVTDAPIRRSRNKTLLLQLLADEPNKYKKCMIEIYNEIRKARLISPEENIREINLSRAGQGRALEYDLVVVEILSDITDSTQEIRGRVVGILERSLKLGYKVFICRTDPINTSVMIPINKNMLPIINLTLQDRDKKHKDGKVVMYNFTKNGHINFKGYETIDPTNPNSKLFKVRVLKFSKTSNLPLGIVFGTHPIGDNLTSGTSIIDNQYHVKTTFTQQVLELCKPFKKCKINTSLFPQRKDLTQMMCFTIDPPNSMDLDDALSLTVENNLYVVGIHIADVGHFVTKDSAVDLAAFKSCCTYYRIDEKPINMLPESLSTSTCSLLPNVNRLTVSILLYLDEQWNVVRAEPHKAIINSKQRLTYEEAQNIIKSKEKRDYVSYSIQILNKITDVWRGRRVGAAWVYKESEFIEKHHAEAHTLVAELMIMANHHVALILQEAFPGCSPIRVHGKPKEKSAEEWKREHFEAAINSVCLLRPYCSENCSQNGPCICLDEYATSENFENSPNFHVPLDTVEMLSEAADGGDWLLFQYLFLSPENYPQMAIALAQMRKMQERSYYICSRLASSPLNAHYGLNLTSYTHFTSPIRRYFDIIVHRMLDAYIMNRESPYSEEELDKIAWKCNTAFRNSKNYERSIFKLHCSSALEKLPLIYYPPIENITEDKISIIFPTIPDLRDSGSIKMRLLAPSCIPEVKEDKSVVISWRERIYNLQSSEVIDGSSVTQLVSSKKNLLVSSEKWQSILKAVCNKEIAKAILEFKDVTSTVEDNSNYKWVHDLSGEASISQKLSHFVRFSSEYKPGSLLKIQMAAGLERGISTPKIQLLCLTSQLSLCLEHRQDPISCFTELASRRASNSTYKSIDEYKGLWLPVLAMEAATAAVKGQEQVFIHNVEIEWKTVPQNGIEGNFILPSKFCDERGLNFLSDYVCVRYKDLRVDHSSDISDKIKGYLNHKEKVTFVCHCKVINVVYSVKMVDDPETGTTMVTLKLQQCAMSFPQYLLEYTCRYTLEVIPKSLPQWQVTTFIYF</sequence>
<dbReference type="FunFam" id="3.40.50.300:FF:000419">
    <property type="entry name" value="Probable helicase with zinc finger domain"/>
    <property type="match status" value="1"/>
</dbReference>
<dbReference type="InterPro" id="IPR050180">
    <property type="entry name" value="RNR_Ribonuclease"/>
</dbReference>
<evidence type="ECO:0000256" key="1">
    <source>
        <dbReference type="PROSITE-ProRule" id="PRU00723"/>
    </source>
</evidence>
<dbReference type="InterPro" id="IPR001900">
    <property type="entry name" value="RNase_II/R"/>
</dbReference>
<evidence type="ECO:0000256" key="2">
    <source>
        <dbReference type="SAM" id="MobiDB-lite"/>
    </source>
</evidence>
<keyword evidence="5" id="KW-1185">Reference proteome</keyword>
<dbReference type="CDD" id="cd18808">
    <property type="entry name" value="SF1_C_Upf1"/>
    <property type="match status" value="1"/>
</dbReference>
<feature type="region of interest" description="Disordered" evidence="2">
    <location>
        <begin position="1349"/>
        <end position="1373"/>
    </location>
</feature>
<dbReference type="HOGENOM" id="CLU_000407_0_0_1"/>
<dbReference type="SUPFAM" id="SSF52540">
    <property type="entry name" value="P-loop containing nucleoside triphosphate hydrolases"/>
    <property type="match status" value="1"/>
</dbReference>
<dbReference type="GO" id="GO:0010587">
    <property type="term" value="P:miRNA catabolic process"/>
    <property type="evidence" value="ECO:0007669"/>
    <property type="project" value="TreeGrafter"/>
</dbReference>
<dbReference type="InterPro" id="IPR056787">
    <property type="entry name" value="OB_HELZ2"/>
</dbReference>
<dbReference type="InterPro" id="IPR012340">
    <property type="entry name" value="NA-bd_OB-fold"/>
</dbReference>
<dbReference type="GO" id="GO:0008270">
    <property type="term" value="F:zinc ion binding"/>
    <property type="evidence" value="ECO:0007669"/>
    <property type="project" value="UniProtKB-KW"/>
</dbReference>
<dbReference type="SMART" id="SM00955">
    <property type="entry name" value="RNB"/>
    <property type="match status" value="1"/>
</dbReference>